<name>A0A6C0JS12_9ZZZZ</name>
<dbReference type="AlphaFoldDB" id="A0A6C0JS12"/>
<sequence>MIYFQVFLTNLFKKMITKLYSSFVCEKIEDVYYFPIVLKDRDVIIPIKMKNSILPWSYIEKFQKDNLVFGLQKEKVCKILRFIFYFKIGLPTEFTVPVINNRSFEREEINVKDIIETL</sequence>
<proteinExistence type="predicted"/>
<organism evidence="1">
    <name type="scientific">viral metagenome</name>
    <dbReference type="NCBI Taxonomy" id="1070528"/>
    <lineage>
        <taxon>unclassified sequences</taxon>
        <taxon>metagenomes</taxon>
        <taxon>organismal metagenomes</taxon>
    </lineage>
</organism>
<protein>
    <submittedName>
        <fullName evidence="1">Uncharacterized protein</fullName>
    </submittedName>
</protein>
<accession>A0A6C0JS12</accession>
<dbReference type="EMBL" id="MN740685">
    <property type="protein sequence ID" value="QHU07691.1"/>
    <property type="molecule type" value="Genomic_DNA"/>
</dbReference>
<reference evidence="1" key="1">
    <citation type="journal article" date="2020" name="Nature">
        <title>Giant virus diversity and host interactions through global metagenomics.</title>
        <authorList>
            <person name="Schulz F."/>
            <person name="Roux S."/>
            <person name="Paez-Espino D."/>
            <person name="Jungbluth S."/>
            <person name="Walsh D.A."/>
            <person name="Denef V.J."/>
            <person name="McMahon K.D."/>
            <person name="Konstantinidis K.T."/>
            <person name="Eloe-Fadrosh E.A."/>
            <person name="Kyrpides N.C."/>
            <person name="Woyke T."/>
        </authorList>
    </citation>
    <scope>NUCLEOTIDE SEQUENCE</scope>
    <source>
        <strain evidence="1">GVMAG-S-1041349-163</strain>
    </source>
</reference>
<evidence type="ECO:0000313" key="1">
    <source>
        <dbReference type="EMBL" id="QHU07691.1"/>
    </source>
</evidence>